<keyword evidence="1" id="KW-0472">Membrane</keyword>
<reference evidence="3" key="1">
    <citation type="submission" date="2023-07" db="EMBL/GenBank/DDBJ databases">
        <title>30 novel species of actinomycetes from the DSMZ collection.</title>
        <authorList>
            <person name="Nouioui I."/>
        </authorList>
    </citation>
    <scope>NUCLEOTIDE SEQUENCE [LARGE SCALE GENOMIC DNA]</scope>
    <source>
        <strain evidence="3">DSM 41699</strain>
    </source>
</reference>
<accession>A0ABU2U6C7</accession>
<name>A0ABU2U6C7_9ACTN</name>
<dbReference type="EMBL" id="JAVREY010000084">
    <property type="protein sequence ID" value="MDT0468786.1"/>
    <property type="molecule type" value="Genomic_DNA"/>
</dbReference>
<keyword evidence="3" id="KW-1185">Reference proteome</keyword>
<keyword evidence="1" id="KW-1133">Transmembrane helix</keyword>
<organism evidence="2 3">
    <name type="scientific">Streptomyces gibsoniae</name>
    <dbReference type="NCBI Taxonomy" id="3075529"/>
    <lineage>
        <taxon>Bacteria</taxon>
        <taxon>Bacillati</taxon>
        <taxon>Actinomycetota</taxon>
        <taxon>Actinomycetes</taxon>
        <taxon>Kitasatosporales</taxon>
        <taxon>Streptomycetaceae</taxon>
        <taxon>Streptomyces</taxon>
    </lineage>
</organism>
<dbReference type="InterPro" id="IPR039708">
    <property type="entry name" value="MT1774/Rv1733c-like"/>
</dbReference>
<keyword evidence="1" id="KW-0812">Transmembrane</keyword>
<feature type="transmembrane region" description="Helical" evidence="1">
    <location>
        <begin position="110"/>
        <end position="129"/>
    </location>
</feature>
<gene>
    <name evidence="2" type="ORF">RM764_38405</name>
</gene>
<evidence type="ECO:0000313" key="2">
    <source>
        <dbReference type="EMBL" id="MDT0468786.1"/>
    </source>
</evidence>
<dbReference type="Proteomes" id="UP001183809">
    <property type="component" value="Unassembled WGS sequence"/>
</dbReference>
<evidence type="ECO:0000313" key="3">
    <source>
        <dbReference type="Proteomes" id="UP001183809"/>
    </source>
</evidence>
<dbReference type="RefSeq" id="WP_311700230.1">
    <property type="nucleotide sequence ID" value="NZ_JAVREY010000084.1"/>
</dbReference>
<sequence length="163" mass="17840">MLTVLLLPVAAVAMDTGVYHASMRTAQAQIATRRPATARPVVGVPAALDPIQRPVSTQVRVTGADRPAYLTTAQVTPGTAAGTALHVWVDRRSGQIVSGPVSAAQAARKATWAAVMAGLLLPGLAYAMWRCLRSALDRVRLDRWQDEWQRVEPVWSRRYHHRQ</sequence>
<evidence type="ECO:0000256" key="1">
    <source>
        <dbReference type="SAM" id="Phobius"/>
    </source>
</evidence>
<dbReference type="PANTHER" id="PTHR42305">
    <property type="entry name" value="MEMBRANE PROTEIN RV1733C-RELATED"/>
    <property type="match status" value="1"/>
</dbReference>
<dbReference type="PANTHER" id="PTHR42305:SF1">
    <property type="entry name" value="MEMBRANE PROTEIN RV1733C-RELATED"/>
    <property type="match status" value="1"/>
</dbReference>
<protein>
    <submittedName>
        <fullName evidence="2">Uncharacterized protein</fullName>
    </submittedName>
</protein>
<proteinExistence type="predicted"/>
<comment type="caution">
    <text evidence="2">The sequence shown here is derived from an EMBL/GenBank/DDBJ whole genome shotgun (WGS) entry which is preliminary data.</text>
</comment>